<organism evidence="1 2">
    <name type="scientific">Lacticaseibacillus paracasei</name>
    <name type="common">Lactobacillus paracasei</name>
    <dbReference type="NCBI Taxonomy" id="1597"/>
    <lineage>
        <taxon>Bacteria</taxon>
        <taxon>Bacillati</taxon>
        <taxon>Bacillota</taxon>
        <taxon>Bacilli</taxon>
        <taxon>Lactobacillales</taxon>
        <taxon>Lactobacillaceae</taxon>
        <taxon>Lacticaseibacillus</taxon>
    </lineage>
</organism>
<dbReference type="Proteomes" id="UP000285532">
    <property type="component" value="Unassembled WGS sequence"/>
</dbReference>
<protein>
    <submittedName>
        <fullName evidence="1">Uncharacterized protein</fullName>
    </submittedName>
</protein>
<gene>
    <name evidence="1" type="ORF">FAM18172_03054</name>
</gene>
<proteinExistence type="predicted"/>
<name>A0A422M343_LACPA</name>
<sequence>MTSQPSKSIASMSALVTQLNMSEPKNWLLADLPAEAQAYIAHDRIFWFEGLDKGNFDLDQFKDLHTANGEYHYVWIEVGQDDKIIVVGRTKFDPQTSDRGDLFRSYRVHLDKSGDEIARLQYGDDYDAEVTDLFEAIETKINAYVKGAVVIPLDVATTADVHQLESEIGDAVVSKYGALNPNSHHIGRETIVVADEA</sequence>
<dbReference type="AlphaFoldDB" id="A0A422M343"/>
<reference evidence="1 2" key="1">
    <citation type="journal article" date="2018" name="Front. Microbiol.">
        <title>Conversion of Methionine to Cysteine in Lactobacillus paracasei Depends on the Highly Mobile cysK-ctl-cysE Gene Cluster.</title>
        <authorList>
            <person name="Wuthrich D."/>
            <person name="Irmler S."/>
            <person name="Berthoud H."/>
            <person name="Guggenbuhl B."/>
            <person name="Eugster E."/>
            <person name="Bruggmann R."/>
        </authorList>
    </citation>
    <scope>NUCLEOTIDE SEQUENCE [LARGE SCALE GENOMIC DNA]</scope>
    <source>
        <strain evidence="1 2">FAM18172</strain>
    </source>
</reference>
<accession>A0A422M343</accession>
<dbReference type="EMBL" id="LKFU01000141">
    <property type="protein sequence ID" value="RND80663.1"/>
    <property type="molecule type" value="Genomic_DNA"/>
</dbReference>
<evidence type="ECO:0000313" key="1">
    <source>
        <dbReference type="EMBL" id="RND80663.1"/>
    </source>
</evidence>
<dbReference type="RefSeq" id="WP_128519149.1">
    <property type="nucleotide sequence ID" value="NZ_LKFU01000141.1"/>
</dbReference>
<comment type="caution">
    <text evidence="1">The sequence shown here is derived from an EMBL/GenBank/DDBJ whole genome shotgun (WGS) entry which is preliminary data.</text>
</comment>
<evidence type="ECO:0000313" key="2">
    <source>
        <dbReference type="Proteomes" id="UP000285532"/>
    </source>
</evidence>